<dbReference type="InterPro" id="IPR033646">
    <property type="entry name" value="CLU-central"/>
</dbReference>
<evidence type="ECO:0000259" key="3">
    <source>
        <dbReference type="PROSITE" id="PS50003"/>
    </source>
</evidence>
<evidence type="ECO:0000313" key="5">
    <source>
        <dbReference type="EMBL" id="ORX77147.1"/>
    </source>
</evidence>
<dbReference type="SUPFAM" id="SSF50729">
    <property type="entry name" value="PH domain-like"/>
    <property type="match status" value="1"/>
</dbReference>
<dbReference type="Gene3D" id="1.25.40.10">
    <property type="entry name" value="Tetratricopeptide repeat domain"/>
    <property type="match status" value="2"/>
</dbReference>
<keyword evidence="1" id="KW-0963">Cytoplasm</keyword>
<dbReference type="PANTHER" id="PTHR12601">
    <property type="entry name" value="EUKARYOTIC TRANSLATION INITIATION FACTOR 3 SUBUNIT EIF-3"/>
    <property type="match status" value="1"/>
</dbReference>
<feature type="region of interest" description="Disordered" evidence="2">
    <location>
        <begin position="209"/>
        <end position="229"/>
    </location>
</feature>
<dbReference type="Pfam" id="PF13236">
    <property type="entry name" value="CLU"/>
    <property type="match status" value="1"/>
</dbReference>
<evidence type="ECO:0000259" key="4">
    <source>
        <dbReference type="PROSITE" id="PS51823"/>
    </source>
</evidence>
<feature type="domain" description="Clu" evidence="4">
    <location>
        <begin position="205"/>
        <end position="463"/>
    </location>
</feature>
<dbReference type="STRING" id="1754192.A0A1Y1WUC4"/>
<dbReference type="PROSITE" id="PS50003">
    <property type="entry name" value="PH_DOMAIN"/>
    <property type="match status" value="1"/>
</dbReference>
<feature type="region of interest" description="Disordered" evidence="2">
    <location>
        <begin position="799"/>
        <end position="845"/>
    </location>
</feature>
<dbReference type="InterPro" id="IPR011993">
    <property type="entry name" value="PH-like_dom_sf"/>
</dbReference>
<accession>A0A1Y1WUC4</accession>
<reference evidence="5 6" key="2">
    <citation type="submission" date="2016-08" db="EMBL/GenBank/DDBJ databases">
        <title>Pervasive Adenine N6-methylation of Active Genes in Fungi.</title>
        <authorList>
            <consortium name="DOE Joint Genome Institute"/>
            <person name="Mondo S.J."/>
            <person name="Dannebaum R.O."/>
            <person name="Kuo R.C."/>
            <person name="Labutti K."/>
            <person name="Haridas S."/>
            <person name="Kuo A."/>
            <person name="Salamov A."/>
            <person name="Ahrendt S.R."/>
            <person name="Lipzen A."/>
            <person name="Sullivan W."/>
            <person name="Andreopoulos W.B."/>
            <person name="Clum A."/>
            <person name="Lindquist E."/>
            <person name="Daum C."/>
            <person name="Ramamoorthy G.K."/>
            <person name="Gryganskyi A."/>
            <person name="Culley D."/>
            <person name="Magnuson J.K."/>
            <person name="James T.Y."/>
            <person name="O'Malley M.A."/>
            <person name="Stajich J.E."/>
            <person name="Spatafora J.W."/>
            <person name="Visel A."/>
            <person name="Grigoriev I.V."/>
        </authorList>
    </citation>
    <scope>NUCLEOTIDE SEQUENCE [LARGE SCALE GENOMIC DNA]</scope>
    <source>
        <strain evidence="5 6">S4</strain>
    </source>
</reference>
<dbReference type="InterPro" id="IPR011990">
    <property type="entry name" value="TPR-like_helical_dom_sf"/>
</dbReference>
<dbReference type="PROSITE" id="PS51823">
    <property type="entry name" value="CLU"/>
    <property type="match status" value="1"/>
</dbReference>
<dbReference type="InterPro" id="IPR027523">
    <property type="entry name" value="CLU_prot"/>
</dbReference>
<evidence type="ECO:0008006" key="7">
    <source>
        <dbReference type="Google" id="ProtNLM"/>
    </source>
</evidence>
<dbReference type="SMART" id="SM00233">
    <property type="entry name" value="PH"/>
    <property type="match status" value="1"/>
</dbReference>
<dbReference type="InterPro" id="IPR019734">
    <property type="entry name" value="TPR_rpt"/>
</dbReference>
<dbReference type="Proteomes" id="UP000193944">
    <property type="component" value="Unassembled WGS sequence"/>
</dbReference>
<dbReference type="GO" id="GO:0005737">
    <property type="term" value="C:cytoplasm"/>
    <property type="evidence" value="ECO:0007669"/>
    <property type="project" value="TreeGrafter"/>
</dbReference>
<comment type="caution">
    <text evidence="5">The sequence shown here is derived from an EMBL/GenBank/DDBJ whole genome shotgun (WGS) entry which is preliminary data.</text>
</comment>
<evidence type="ECO:0000313" key="6">
    <source>
        <dbReference type="Proteomes" id="UP000193944"/>
    </source>
</evidence>
<dbReference type="AlphaFoldDB" id="A0A1Y1WUC4"/>
<protein>
    <recommendedName>
        <fullName evidence="7">PH-domain-containing protein</fullName>
    </recommendedName>
</protein>
<sequence length="1146" mass="132849">MISTPINNGKRVAKQGWVYKKGGNHFLSKWRLKWFVLFDKPNVELHIYDKRDHAVQSSHPKHLVNPENTIIEVPNETINLSKGLLRKSEKISPFTIITKNKKYYFAGQNKTDREEWIKMLQQISSAQTIVPKNLKPKEDDELYSVYSEDTASLSGSAYTQSNYSGNEVENAYTSVSVLSIGDASILTSDELNHLNRPSAQLITASQRMEDFRRKQESTNSQKSKDFLNPGEKWNEKYQQVISLNDDDKDNTYLQKNIRICELIGAFQEASQFYGRKIIDELHSSSNTTGQTDISSPRKYLYGEIFFQFATDYENEDTNNINIEVAKTNQELKAINAINKLKSDVCTALFCLVDYKGFRLVACALMPLDEQNSLLFDLTSDECKMDNNAIYKISEIGNMNLNQTYMLYSLTFFSFSFKHQVILEDSQRITINLSGTVEVYFSQPTSKYYFLNLCDVFPVDCDNSEEPENINVHNRLRPEFIKTYKTQLCSDVFSDFQMNKKELEGFETDLIEAGNYLKDIIIPQFVKELDDLQLMPLDSEEFTEALHSRGINVRYLSIIAKLTKLPYIRDFCHAEMVARACKIIFNDKLRKIVYHFKSIEASKIDEEIQAFIINLFQTVLGNSPKAKAFWKENIEDMIYKKFNTRLDYSVFQNIHKPMLFISMQYHCGVIFEDTTDYDFKLQNPINKENFIGFVSKTKTVNANYEIAERLSTEEKEVYDLGIHFSSLGSKLKLTKNNKTAMRFLGLAKYYNSIGKYEEAQIYGNSALNLVNKNHSYCALILECLMETYFMHSAFVDIENGENSEKESENNEQQEQDQEQDQDQQQDQQQQQDQNNEPANSEKSNIRKNKVDENVLELYNQALEVIRFHLSEDHLYYINLNSKLSDLYIKCEEYEKGYEVHKECLETSYKLLGKNHQLTGKHVSKIGNYLLTLKRIDEAIQKYLEAIQIFEGLGIDKNIEIIAITHHSLADAYYQKDDIDNAVIHSTEARKLKEKCFGQYHPQTVNTYRQLAKLVLANYTNYQGVITPQIKKSIQIAISCYERVFKYLKSRKDFGKQNVALLTLIRTLIGLKFKLFNTRQREILRSVRQSDKVYSQESVKDVILKLVHLTPVIVIDEILQKLEDRDENSINELGIIVQIVESDDITFA</sequence>
<proteinExistence type="predicted"/>
<feature type="domain" description="PH" evidence="3">
    <location>
        <begin position="11"/>
        <end position="125"/>
    </location>
</feature>
<evidence type="ECO:0000256" key="2">
    <source>
        <dbReference type="SAM" id="MobiDB-lite"/>
    </source>
</evidence>
<dbReference type="SUPFAM" id="SSF48452">
    <property type="entry name" value="TPR-like"/>
    <property type="match status" value="2"/>
</dbReference>
<dbReference type="Pfam" id="PF00169">
    <property type="entry name" value="PH"/>
    <property type="match status" value="1"/>
</dbReference>
<feature type="compositionally biased region" description="Low complexity" evidence="2">
    <location>
        <begin position="823"/>
        <end position="835"/>
    </location>
</feature>
<dbReference type="Pfam" id="PF12807">
    <property type="entry name" value="eIF3_p135"/>
    <property type="match status" value="1"/>
</dbReference>
<dbReference type="EMBL" id="MCFG01000262">
    <property type="protein sequence ID" value="ORX77147.1"/>
    <property type="molecule type" value="Genomic_DNA"/>
</dbReference>
<name>A0A1Y1WUC4_9FUNG</name>
<dbReference type="InterPro" id="IPR025697">
    <property type="entry name" value="CLU_dom"/>
</dbReference>
<dbReference type="SMART" id="SM00028">
    <property type="entry name" value="TPR"/>
    <property type="match status" value="3"/>
</dbReference>
<evidence type="ECO:0000256" key="1">
    <source>
        <dbReference type="ARBA" id="ARBA00022490"/>
    </source>
</evidence>
<dbReference type="CDD" id="cd00821">
    <property type="entry name" value="PH"/>
    <property type="match status" value="1"/>
</dbReference>
<dbReference type="GO" id="GO:0048312">
    <property type="term" value="P:intracellular distribution of mitochondria"/>
    <property type="evidence" value="ECO:0007669"/>
    <property type="project" value="TreeGrafter"/>
</dbReference>
<keyword evidence="6" id="KW-1185">Reference proteome</keyword>
<gene>
    <name evidence="5" type="ORF">BCR32DRAFT_270831</name>
</gene>
<dbReference type="InterPro" id="IPR001849">
    <property type="entry name" value="PH_domain"/>
</dbReference>
<dbReference type="OrthoDB" id="626167at2759"/>
<dbReference type="GO" id="GO:0003729">
    <property type="term" value="F:mRNA binding"/>
    <property type="evidence" value="ECO:0007669"/>
    <property type="project" value="TreeGrafter"/>
</dbReference>
<dbReference type="PANTHER" id="PTHR12601:SF6">
    <property type="entry name" value="CLUSTERED MITOCHONDRIA PROTEIN HOMOLOG"/>
    <property type="match status" value="1"/>
</dbReference>
<dbReference type="CDD" id="cd15466">
    <property type="entry name" value="CLU-central"/>
    <property type="match status" value="1"/>
</dbReference>
<organism evidence="5 6">
    <name type="scientific">Anaeromyces robustus</name>
    <dbReference type="NCBI Taxonomy" id="1754192"/>
    <lineage>
        <taxon>Eukaryota</taxon>
        <taxon>Fungi</taxon>
        <taxon>Fungi incertae sedis</taxon>
        <taxon>Chytridiomycota</taxon>
        <taxon>Chytridiomycota incertae sedis</taxon>
        <taxon>Neocallimastigomycetes</taxon>
        <taxon>Neocallimastigales</taxon>
        <taxon>Neocallimastigaceae</taxon>
        <taxon>Anaeromyces</taxon>
    </lineage>
</organism>
<reference evidence="5 6" key="1">
    <citation type="submission" date="2016-08" db="EMBL/GenBank/DDBJ databases">
        <title>A Parts List for Fungal Cellulosomes Revealed by Comparative Genomics.</title>
        <authorList>
            <consortium name="DOE Joint Genome Institute"/>
            <person name="Haitjema C.H."/>
            <person name="Gilmore S.P."/>
            <person name="Henske J.K."/>
            <person name="Solomon K.V."/>
            <person name="De Groot R."/>
            <person name="Kuo A."/>
            <person name="Mondo S.J."/>
            <person name="Salamov A.A."/>
            <person name="Labutti K."/>
            <person name="Zhao Z."/>
            <person name="Chiniquy J."/>
            <person name="Barry K."/>
            <person name="Brewer H.M."/>
            <person name="Purvine S.O."/>
            <person name="Wright A.T."/>
            <person name="Boxma B."/>
            <person name="Van Alen T."/>
            <person name="Hackstein J.H."/>
            <person name="Baker S.E."/>
            <person name="Grigoriev I.V."/>
            <person name="O'Malley M.A."/>
        </authorList>
    </citation>
    <scope>NUCLEOTIDE SEQUENCE [LARGE SCALE GENOMIC DNA]</scope>
    <source>
        <strain evidence="5 6">S4</strain>
    </source>
</reference>
<feature type="compositionally biased region" description="Acidic residues" evidence="2">
    <location>
        <begin position="808"/>
        <end position="822"/>
    </location>
</feature>
<dbReference type="Gene3D" id="2.30.29.30">
    <property type="entry name" value="Pleckstrin-homology domain (PH domain)/Phosphotyrosine-binding domain (PTB)"/>
    <property type="match status" value="1"/>
</dbReference>